<evidence type="ECO:0000256" key="1">
    <source>
        <dbReference type="SAM" id="MobiDB-lite"/>
    </source>
</evidence>
<name>A0AAW1P195_9CHLO</name>
<proteinExistence type="predicted"/>
<organism evidence="2 3">
    <name type="scientific">Symbiochloris irregularis</name>
    <dbReference type="NCBI Taxonomy" id="706552"/>
    <lineage>
        <taxon>Eukaryota</taxon>
        <taxon>Viridiplantae</taxon>
        <taxon>Chlorophyta</taxon>
        <taxon>core chlorophytes</taxon>
        <taxon>Trebouxiophyceae</taxon>
        <taxon>Trebouxiales</taxon>
        <taxon>Trebouxiaceae</taxon>
        <taxon>Symbiochloris</taxon>
    </lineage>
</organism>
<feature type="compositionally biased region" description="Polar residues" evidence="1">
    <location>
        <begin position="149"/>
        <end position="158"/>
    </location>
</feature>
<gene>
    <name evidence="2" type="ORF">WJX73_004593</name>
</gene>
<accession>A0AAW1P195</accession>
<evidence type="ECO:0000313" key="3">
    <source>
        <dbReference type="Proteomes" id="UP001465755"/>
    </source>
</evidence>
<dbReference type="EMBL" id="JALJOQ010000068">
    <property type="protein sequence ID" value="KAK9802732.1"/>
    <property type="molecule type" value="Genomic_DNA"/>
</dbReference>
<sequence length="158" mass="17344">MSLLELGEVLQAVVLPLLSIREIVMLANSCRHLRSLAYGAPASVWEAAARQYLPKPHPLAQTVSRQSIQRALQTYSDTSRREVHTSKAVWAVRLSDGCTRQCEWTKAPAAFKVSELQVAPDGHWVAVFIKHAPHEAGDDQLNPDDTDAQSKVGSSTFG</sequence>
<evidence type="ECO:0000313" key="2">
    <source>
        <dbReference type="EMBL" id="KAK9802732.1"/>
    </source>
</evidence>
<evidence type="ECO:0008006" key="4">
    <source>
        <dbReference type="Google" id="ProtNLM"/>
    </source>
</evidence>
<protein>
    <recommendedName>
        <fullName evidence="4">F-box domain-containing protein</fullName>
    </recommendedName>
</protein>
<feature type="region of interest" description="Disordered" evidence="1">
    <location>
        <begin position="135"/>
        <end position="158"/>
    </location>
</feature>
<keyword evidence="3" id="KW-1185">Reference proteome</keyword>
<dbReference type="Proteomes" id="UP001465755">
    <property type="component" value="Unassembled WGS sequence"/>
</dbReference>
<reference evidence="2 3" key="1">
    <citation type="journal article" date="2024" name="Nat. Commun.">
        <title>Phylogenomics reveals the evolutionary origins of lichenization in chlorophyte algae.</title>
        <authorList>
            <person name="Puginier C."/>
            <person name="Libourel C."/>
            <person name="Otte J."/>
            <person name="Skaloud P."/>
            <person name="Haon M."/>
            <person name="Grisel S."/>
            <person name="Petersen M."/>
            <person name="Berrin J.G."/>
            <person name="Delaux P.M."/>
            <person name="Dal Grande F."/>
            <person name="Keller J."/>
        </authorList>
    </citation>
    <scope>NUCLEOTIDE SEQUENCE [LARGE SCALE GENOMIC DNA]</scope>
    <source>
        <strain evidence="2 3">SAG 2036</strain>
    </source>
</reference>
<dbReference type="AlphaFoldDB" id="A0AAW1P195"/>
<comment type="caution">
    <text evidence="2">The sequence shown here is derived from an EMBL/GenBank/DDBJ whole genome shotgun (WGS) entry which is preliminary data.</text>
</comment>